<dbReference type="GO" id="GO:1990281">
    <property type="term" value="C:efflux pump complex"/>
    <property type="evidence" value="ECO:0007669"/>
    <property type="project" value="TreeGrafter"/>
</dbReference>
<dbReference type="InterPro" id="IPR006143">
    <property type="entry name" value="RND_pump_MFP"/>
</dbReference>
<dbReference type="Proteomes" id="UP000237839">
    <property type="component" value="Unassembled WGS sequence"/>
</dbReference>
<evidence type="ECO:0000256" key="2">
    <source>
        <dbReference type="SAM" id="Coils"/>
    </source>
</evidence>
<feature type="transmembrane region" description="Helical" evidence="3">
    <location>
        <begin position="20"/>
        <end position="39"/>
    </location>
</feature>
<dbReference type="SUPFAM" id="SSF111369">
    <property type="entry name" value="HlyD-like secretion proteins"/>
    <property type="match status" value="1"/>
</dbReference>
<dbReference type="RefSeq" id="WP_105529952.1">
    <property type="nucleotide sequence ID" value="NZ_PUGF01000001.1"/>
</dbReference>
<feature type="domain" description="CusB-like beta-barrel" evidence="4">
    <location>
        <begin position="237"/>
        <end position="309"/>
    </location>
</feature>
<feature type="domain" description="CzcB-like barrel-sandwich hybrid" evidence="5">
    <location>
        <begin position="92"/>
        <end position="229"/>
    </location>
</feature>
<dbReference type="Gene3D" id="2.40.30.170">
    <property type="match status" value="1"/>
</dbReference>
<dbReference type="PANTHER" id="PTHR30469:SF15">
    <property type="entry name" value="HLYD FAMILY OF SECRETION PROTEINS"/>
    <property type="match status" value="1"/>
</dbReference>
<dbReference type="EMBL" id="PUGF01000001">
    <property type="protein sequence ID" value="PRC95048.1"/>
    <property type="molecule type" value="Genomic_DNA"/>
</dbReference>
<comment type="caution">
    <text evidence="6">The sequence shown here is derived from an EMBL/GenBank/DDBJ whole genome shotgun (WGS) entry which is preliminary data.</text>
</comment>
<dbReference type="Gene3D" id="2.40.420.20">
    <property type="match status" value="1"/>
</dbReference>
<evidence type="ECO:0000259" key="4">
    <source>
        <dbReference type="Pfam" id="PF25954"/>
    </source>
</evidence>
<dbReference type="NCBIfam" id="TIGR01730">
    <property type="entry name" value="RND_mfp"/>
    <property type="match status" value="1"/>
</dbReference>
<protein>
    <submittedName>
        <fullName evidence="6">Efflux transporter, RND family, MFP subunit</fullName>
    </submittedName>
</protein>
<sequence length="397" mass="43017">MRPEPGQLPTSLPSPHRIQWRWIVAGAVLIAVIVGIWLFRHSTAETELPKPADKKEAVVFELADTDVATIAARELHVNLPISGSLIPQNNITVKSKVTAVVSETTVQEGDSVIEGQVLARFDNADLSARLETQEAAVEESNTKLVLAKKNRESSYALFKQNYISQNAFDTSENALELAQANLKSTISQREVARLALADTVVHAPMQGVISKRLVQAGEKVSPDTPLFSLVNLTKLNLEAQVPASEIPRVKIGQTVSFSVDGFAGREFVGNVVRINPNVENGTRSFMVYVEVNNRDGALRGGMFAKGQLSLQKTSKTSIVPLIAVHQLNGVTTVYKIEQNRVVAQTVKLGLRNDDEGYAEVKDGLTVGEQVIISQLNMVKPGSKVSLPEHKASSGSKG</sequence>
<dbReference type="FunFam" id="2.40.30.170:FF:000010">
    <property type="entry name" value="Efflux RND transporter periplasmic adaptor subunit"/>
    <property type="match status" value="1"/>
</dbReference>
<dbReference type="AlphaFoldDB" id="A0A2S9H506"/>
<keyword evidence="7" id="KW-1185">Reference proteome</keyword>
<dbReference type="InterPro" id="IPR058792">
    <property type="entry name" value="Beta-barrel_RND_2"/>
</dbReference>
<keyword evidence="3" id="KW-1133">Transmembrane helix</keyword>
<feature type="coiled-coil region" evidence="2">
    <location>
        <begin position="123"/>
        <end position="150"/>
    </location>
</feature>
<evidence type="ECO:0000313" key="6">
    <source>
        <dbReference type="EMBL" id="PRC95048.1"/>
    </source>
</evidence>
<dbReference type="Pfam" id="PF25954">
    <property type="entry name" value="Beta-barrel_RND_2"/>
    <property type="match status" value="1"/>
</dbReference>
<gene>
    <name evidence="6" type="ORF">S2091_0243</name>
</gene>
<organism evidence="6 7">
    <name type="scientific">Solimicrobium silvestre</name>
    <dbReference type="NCBI Taxonomy" id="2099400"/>
    <lineage>
        <taxon>Bacteria</taxon>
        <taxon>Pseudomonadati</taxon>
        <taxon>Pseudomonadota</taxon>
        <taxon>Betaproteobacteria</taxon>
        <taxon>Burkholderiales</taxon>
        <taxon>Oxalobacteraceae</taxon>
        <taxon>Solimicrobium</taxon>
    </lineage>
</organism>
<accession>A0A2S9H506</accession>
<keyword evidence="3" id="KW-0812">Transmembrane</keyword>
<dbReference type="GO" id="GO:0015562">
    <property type="term" value="F:efflux transmembrane transporter activity"/>
    <property type="evidence" value="ECO:0007669"/>
    <property type="project" value="TreeGrafter"/>
</dbReference>
<keyword evidence="3" id="KW-0472">Membrane</keyword>
<evidence type="ECO:0000313" key="7">
    <source>
        <dbReference type="Proteomes" id="UP000237839"/>
    </source>
</evidence>
<dbReference type="Pfam" id="PF25973">
    <property type="entry name" value="BSH_CzcB"/>
    <property type="match status" value="1"/>
</dbReference>
<evidence type="ECO:0000256" key="1">
    <source>
        <dbReference type="ARBA" id="ARBA00009477"/>
    </source>
</evidence>
<reference evidence="6 7" key="1">
    <citation type="submission" date="2018-02" db="EMBL/GenBank/DDBJ databases">
        <title>Solimicrobium silvestre gen. nov., sp. nov., isolated from alpine forest soil.</title>
        <authorList>
            <person name="Margesin R."/>
            <person name="Albuquerque L."/>
            <person name="Zhang D.-C."/>
            <person name="Froufe H.J.C."/>
            <person name="Severino R."/>
            <person name="Roxo I."/>
            <person name="Egas C."/>
            <person name="Da Costa M.S."/>
        </authorList>
    </citation>
    <scope>NUCLEOTIDE SEQUENCE [LARGE SCALE GENOMIC DNA]</scope>
    <source>
        <strain evidence="6 7">S20-91</strain>
    </source>
</reference>
<name>A0A2S9H506_9BURK</name>
<dbReference type="InterPro" id="IPR058647">
    <property type="entry name" value="BSH_CzcB-like"/>
</dbReference>
<evidence type="ECO:0000259" key="5">
    <source>
        <dbReference type="Pfam" id="PF25973"/>
    </source>
</evidence>
<dbReference type="Gene3D" id="1.10.287.470">
    <property type="entry name" value="Helix hairpin bin"/>
    <property type="match status" value="1"/>
</dbReference>
<keyword evidence="2" id="KW-0175">Coiled coil</keyword>
<dbReference type="PANTHER" id="PTHR30469">
    <property type="entry name" value="MULTIDRUG RESISTANCE PROTEIN MDTA"/>
    <property type="match status" value="1"/>
</dbReference>
<dbReference type="Gene3D" id="2.40.50.100">
    <property type="match status" value="1"/>
</dbReference>
<comment type="similarity">
    <text evidence="1">Belongs to the membrane fusion protein (MFP) (TC 8.A.1) family.</text>
</comment>
<evidence type="ECO:0000256" key="3">
    <source>
        <dbReference type="SAM" id="Phobius"/>
    </source>
</evidence>
<dbReference type="OrthoDB" id="5502471at2"/>
<proteinExistence type="inferred from homology"/>